<keyword evidence="3" id="KW-1185">Reference proteome</keyword>
<proteinExistence type="predicted"/>
<name>A0A840YND6_9PROT</name>
<organism evidence="2 3">
    <name type="scientific">Muricoccus pecuniae</name>
    <dbReference type="NCBI Taxonomy" id="693023"/>
    <lineage>
        <taxon>Bacteria</taxon>
        <taxon>Pseudomonadati</taxon>
        <taxon>Pseudomonadota</taxon>
        <taxon>Alphaproteobacteria</taxon>
        <taxon>Acetobacterales</taxon>
        <taxon>Roseomonadaceae</taxon>
        <taxon>Muricoccus</taxon>
    </lineage>
</organism>
<dbReference type="AlphaFoldDB" id="A0A840YND6"/>
<feature type="domain" description="DUF6895" evidence="1">
    <location>
        <begin position="3"/>
        <end position="249"/>
    </location>
</feature>
<dbReference type="EMBL" id="JACIJD010000045">
    <property type="protein sequence ID" value="MBB5696464.1"/>
    <property type="molecule type" value="Genomic_DNA"/>
</dbReference>
<evidence type="ECO:0000313" key="2">
    <source>
        <dbReference type="EMBL" id="MBB5696464.1"/>
    </source>
</evidence>
<reference evidence="2 3" key="1">
    <citation type="submission" date="2020-08" db="EMBL/GenBank/DDBJ databases">
        <title>Genomic Encyclopedia of Type Strains, Phase IV (KMG-IV): sequencing the most valuable type-strain genomes for metagenomic binning, comparative biology and taxonomic classification.</title>
        <authorList>
            <person name="Goeker M."/>
        </authorList>
    </citation>
    <scope>NUCLEOTIDE SEQUENCE [LARGE SCALE GENOMIC DNA]</scope>
    <source>
        <strain evidence="2 3">DSM 25622</strain>
    </source>
</reference>
<evidence type="ECO:0000259" key="1">
    <source>
        <dbReference type="Pfam" id="PF21836"/>
    </source>
</evidence>
<comment type="caution">
    <text evidence="2">The sequence shown here is derived from an EMBL/GenBank/DDBJ whole genome shotgun (WGS) entry which is preliminary data.</text>
</comment>
<protein>
    <recommendedName>
        <fullName evidence="1">DUF6895 domain-containing protein</fullName>
    </recommendedName>
</protein>
<sequence>MVAFKPIGELVLVSEKMLRTERDELWLKLLEWAWSEFERGDMILRVLTARPDLVVLSTIYASFARSGYTDNRLAGWLSYLEKTTSCSALEFPRWRKLDVEHAFASLNAVMLPKDCLNGTWFAAMPEPWLMTDDLAYATTHAVFYATDFGRYSDALPRRLHEYLGLWLPIWLQLSLEKENFDLYAEWLMVAAYSGHYAIYDEHSTQLLAHQRGDGAFPGPHDCEKDPESSSRISDFLTNYHTTLVSLLALQAQCLCNDPSAFGSEMGVLHR</sequence>
<dbReference type="Pfam" id="PF21836">
    <property type="entry name" value="DUF6895"/>
    <property type="match status" value="1"/>
</dbReference>
<evidence type="ECO:0000313" key="3">
    <source>
        <dbReference type="Proteomes" id="UP000580654"/>
    </source>
</evidence>
<dbReference type="InterPro" id="IPR054190">
    <property type="entry name" value="DUF6895"/>
</dbReference>
<dbReference type="Proteomes" id="UP000580654">
    <property type="component" value="Unassembled WGS sequence"/>
</dbReference>
<gene>
    <name evidence="2" type="ORF">FHS87_004535</name>
</gene>
<accession>A0A840YND6</accession>